<dbReference type="PANTHER" id="PTHR21610:SF9">
    <property type="entry name" value="VON WILLEBRAND FACTOR A DOMAIN-CONTAINING PROTEIN 8"/>
    <property type="match status" value="1"/>
</dbReference>
<dbReference type="PANTHER" id="PTHR21610">
    <property type="entry name" value="VON WILLEBRAND FACTOR A DOMAIN-CONTAINING PROTEIN 8"/>
    <property type="match status" value="1"/>
</dbReference>
<proteinExistence type="predicted"/>
<protein>
    <submittedName>
        <fullName evidence="1">Uncharacterized protein</fullName>
    </submittedName>
</protein>
<dbReference type="EMBL" id="JACEFF010000135">
    <property type="protein sequence ID" value="KAH9643453.1"/>
    <property type="molecule type" value="Genomic_DNA"/>
</dbReference>
<dbReference type="GO" id="GO:0005737">
    <property type="term" value="C:cytoplasm"/>
    <property type="evidence" value="ECO:0007669"/>
    <property type="project" value="TreeGrafter"/>
</dbReference>
<organism evidence="1 2">
    <name type="scientific">Spodoptera exigua</name>
    <name type="common">Beet armyworm</name>
    <name type="synonym">Noctua fulgens</name>
    <dbReference type="NCBI Taxonomy" id="7107"/>
    <lineage>
        <taxon>Eukaryota</taxon>
        <taxon>Metazoa</taxon>
        <taxon>Ecdysozoa</taxon>
        <taxon>Arthropoda</taxon>
        <taxon>Hexapoda</taxon>
        <taxon>Insecta</taxon>
        <taxon>Pterygota</taxon>
        <taxon>Neoptera</taxon>
        <taxon>Endopterygota</taxon>
        <taxon>Lepidoptera</taxon>
        <taxon>Glossata</taxon>
        <taxon>Ditrysia</taxon>
        <taxon>Noctuoidea</taxon>
        <taxon>Noctuidae</taxon>
        <taxon>Amphipyrinae</taxon>
        <taxon>Spodoptera</taxon>
    </lineage>
</organism>
<reference evidence="1" key="1">
    <citation type="journal article" date="2021" name="G3 (Bethesda)">
        <title>Genome and transcriptome analysis of the beet armyworm Spodoptera exigua reveals targets for pest control. .</title>
        <authorList>
            <person name="Simon S."/>
            <person name="Breeschoten T."/>
            <person name="Jansen H.J."/>
            <person name="Dirks R.P."/>
            <person name="Schranz M.E."/>
            <person name="Ros V.I.D."/>
        </authorList>
    </citation>
    <scope>NUCLEOTIDE SEQUENCE</scope>
    <source>
        <strain evidence="1">TB_SE_WUR_2020</strain>
    </source>
</reference>
<evidence type="ECO:0000313" key="1">
    <source>
        <dbReference type="EMBL" id="KAH9643453.1"/>
    </source>
</evidence>
<accession>A0A922MV18</accession>
<name>A0A922MV18_SPOEX</name>
<dbReference type="Proteomes" id="UP000814243">
    <property type="component" value="Unassembled WGS sequence"/>
</dbReference>
<sequence>MYNPAITVRRIDVLIRILGNRKVILAANPVRSYSSEDKVTIGDVSKEIKSPKKVEYVPRKYLTIEDTEIKSLSQSTLRNLRWMMQKDLLGQDMFLLGRPGPSR</sequence>
<gene>
    <name evidence="1" type="ORF">HF086_002572</name>
</gene>
<evidence type="ECO:0000313" key="2">
    <source>
        <dbReference type="Proteomes" id="UP000814243"/>
    </source>
</evidence>
<dbReference type="InterPro" id="IPR039891">
    <property type="entry name" value="VWA8"/>
</dbReference>
<comment type="caution">
    <text evidence="1">The sequence shown here is derived from an EMBL/GenBank/DDBJ whole genome shotgun (WGS) entry which is preliminary data.</text>
</comment>
<dbReference type="AlphaFoldDB" id="A0A922MV18"/>